<comment type="caution">
    <text evidence="2">The sequence shown here is derived from an EMBL/GenBank/DDBJ whole genome shotgun (WGS) entry which is preliminary data.</text>
</comment>
<sequence length="284" mass="28736">MDSDRKTIGAYDGDIRRVLRSVGRVFGVVLAVAVVGGTLVLCAGALLVGVLADDTGYREPRTAVEWMQAIDRAASALMFAAGALAVALVVTCVIAVAGAFARRTSWSVIGVVCSGLLALAIVGVGVSGQVESLVARAVSAVGNAPAVAPIPSPSPAPDPLTVDDARQEMLAMFSTTIDAAAAPVTTADGSPLIVDAAQLQAAPCGEVGSRLALTTELATADNAASLVAILAAWDAAGYLPDRAMQEDIRYSTALPVERLSIRDKTTVDGLLHVSIQSACAVAGG</sequence>
<feature type="transmembrane region" description="Helical" evidence="1">
    <location>
        <begin position="25"/>
        <end position="52"/>
    </location>
</feature>
<dbReference type="EMBL" id="JYJA01000036">
    <property type="protein sequence ID" value="KJL41776.1"/>
    <property type="molecule type" value="Genomic_DNA"/>
</dbReference>
<name>A0A0M2H607_MICTR</name>
<proteinExistence type="predicted"/>
<feature type="transmembrane region" description="Helical" evidence="1">
    <location>
        <begin position="106"/>
        <end position="126"/>
    </location>
</feature>
<dbReference type="Proteomes" id="UP000034098">
    <property type="component" value="Unassembled WGS sequence"/>
</dbReference>
<keyword evidence="3" id="KW-1185">Reference proteome</keyword>
<dbReference type="PATRIC" id="fig|69370.6.peg.2435"/>
<evidence type="ECO:0000256" key="1">
    <source>
        <dbReference type="SAM" id="Phobius"/>
    </source>
</evidence>
<keyword evidence="1" id="KW-0472">Membrane</keyword>
<dbReference type="AlphaFoldDB" id="A0A0M2H607"/>
<dbReference type="OrthoDB" id="5083214at2"/>
<keyword evidence="1" id="KW-0812">Transmembrane</keyword>
<evidence type="ECO:0000313" key="3">
    <source>
        <dbReference type="Proteomes" id="UP000034098"/>
    </source>
</evidence>
<accession>A0A0M2H607</accession>
<keyword evidence="1" id="KW-1133">Transmembrane helix</keyword>
<organism evidence="2 3">
    <name type="scientific">Microbacterium trichothecenolyticum</name>
    <name type="common">Aureobacterium trichothecenolyticum</name>
    <dbReference type="NCBI Taxonomy" id="69370"/>
    <lineage>
        <taxon>Bacteria</taxon>
        <taxon>Bacillati</taxon>
        <taxon>Actinomycetota</taxon>
        <taxon>Actinomycetes</taxon>
        <taxon>Micrococcales</taxon>
        <taxon>Microbacteriaceae</taxon>
        <taxon>Microbacterium</taxon>
    </lineage>
</organism>
<evidence type="ECO:0000313" key="2">
    <source>
        <dbReference type="EMBL" id="KJL41776.1"/>
    </source>
</evidence>
<gene>
    <name evidence="2" type="ORF">RS82_02392</name>
</gene>
<feature type="transmembrane region" description="Helical" evidence="1">
    <location>
        <begin position="73"/>
        <end position="100"/>
    </location>
</feature>
<dbReference type="RefSeq" id="WP_157005547.1">
    <property type="nucleotide sequence ID" value="NZ_JYJA01000036.1"/>
</dbReference>
<protein>
    <submittedName>
        <fullName evidence="2">Uncharacterized protein</fullName>
    </submittedName>
</protein>
<reference evidence="2 3" key="1">
    <citation type="submission" date="2015-02" db="EMBL/GenBank/DDBJ databases">
        <title>Draft genome sequences of ten Microbacterium spp. with emphasis on heavy metal contaminated environments.</title>
        <authorList>
            <person name="Corretto E."/>
        </authorList>
    </citation>
    <scope>NUCLEOTIDE SEQUENCE [LARGE SCALE GENOMIC DNA]</scope>
    <source>
        <strain evidence="2 3">DSM 8608</strain>
    </source>
</reference>